<dbReference type="Proteomes" id="UP001303373">
    <property type="component" value="Chromosome 5"/>
</dbReference>
<feature type="region of interest" description="Disordered" evidence="1">
    <location>
        <begin position="297"/>
        <end position="349"/>
    </location>
</feature>
<evidence type="ECO:0000313" key="3">
    <source>
        <dbReference type="EMBL" id="WPH01239.1"/>
    </source>
</evidence>
<sequence length="403" mass="45904">MASSRKRIRLFHPDYDEPDMLFMLPADDGPLRDKTPYLVVHAAASAIANNRRDGWLSKAQDGSERIEETTPWLEAGDYFYHVPGSDKPWPVVPNFESWSFPHNQGAPSLWRQASEAEAAQASHGPPSMLAEFCRITNRDLPLQTAHIIPAAEKQWFGTNRMDQYGDIDGRMGDSVADTWANRMRLTCDAHTLWDSNKFTIIPNQQEEKDNRLEAVGWRTHRLNEQEGVFKYWHKIPLQPLVGRASEFLYARFVWDIFPLIQGFLHSGPPRRLAIYNQSLSKFEFPMLTKAERRVFTMGQGRGRSASPTKRQRSTQPDDPADSALSDNNVAGLPTLGKENRGVKRARLSSLSRSQDSAVCGIVDSKARSFDDEADFVQRHVRLSRSPDFEPSSEQPRGRRRERV</sequence>
<accession>A0AAQ3M4M3</accession>
<name>A0AAQ3M4M3_9PEZI</name>
<dbReference type="EMBL" id="CP138584">
    <property type="protein sequence ID" value="WPH01239.1"/>
    <property type="molecule type" value="Genomic_DNA"/>
</dbReference>
<keyword evidence="4" id="KW-1185">Reference proteome</keyword>
<dbReference type="InterPro" id="IPR003615">
    <property type="entry name" value="HNH_nuc"/>
</dbReference>
<evidence type="ECO:0000256" key="1">
    <source>
        <dbReference type="SAM" id="MobiDB-lite"/>
    </source>
</evidence>
<evidence type="ECO:0000259" key="2">
    <source>
        <dbReference type="Pfam" id="PF13391"/>
    </source>
</evidence>
<dbReference type="AlphaFoldDB" id="A0AAQ3M4M3"/>
<proteinExistence type="predicted"/>
<gene>
    <name evidence="3" type="ORF">R9X50_00407600</name>
</gene>
<feature type="domain" description="HNH nuclease" evidence="2">
    <location>
        <begin position="133"/>
        <end position="200"/>
    </location>
</feature>
<feature type="region of interest" description="Disordered" evidence="1">
    <location>
        <begin position="379"/>
        <end position="403"/>
    </location>
</feature>
<organism evidence="3 4">
    <name type="scientific">Acrodontium crateriforme</name>
    <dbReference type="NCBI Taxonomy" id="150365"/>
    <lineage>
        <taxon>Eukaryota</taxon>
        <taxon>Fungi</taxon>
        <taxon>Dikarya</taxon>
        <taxon>Ascomycota</taxon>
        <taxon>Pezizomycotina</taxon>
        <taxon>Dothideomycetes</taxon>
        <taxon>Dothideomycetidae</taxon>
        <taxon>Mycosphaerellales</taxon>
        <taxon>Teratosphaeriaceae</taxon>
        <taxon>Acrodontium</taxon>
    </lineage>
</organism>
<protein>
    <recommendedName>
        <fullName evidence="2">HNH nuclease domain-containing protein</fullName>
    </recommendedName>
</protein>
<evidence type="ECO:0000313" key="4">
    <source>
        <dbReference type="Proteomes" id="UP001303373"/>
    </source>
</evidence>
<feature type="compositionally biased region" description="Polar residues" evidence="1">
    <location>
        <begin position="305"/>
        <end position="316"/>
    </location>
</feature>
<reference evidence="3 4" key="1">
    <citation type="submission" date="2023-11" db="EMBL/GenBank/DDBJ databases">
        <title>An acidophilic fungus is an integral part of prey digestion in a carnivorous sundew plant.</title>
        <authorList>
            <person name="Tsai I.J."/>
        </authorList>
    </citation>
    <scope>NUCLEOTIDE SEQUENCE [LARGE SCALE GENOMIC DNA]</scope>
    <source>
        <strain evidence="3">169a</strain>
    </source>
</reference>
<dbReference type="Pfam" id="PF13391">
    <property type="entry name" value="HNH_2"/>
    <property type="match status" value="1"/>
</dbReference>